<protein>
    <recommendedName>
        <fullName evidence="2">Glycosyltransferase 2-like domain-containing protein</fullName>
    </recommendedName>
</protein>
<dbReference type="EMBL" id="NMPM01000010">
    <property type="protein sequence ID" value="PAV27034.1"/>
    <property type="molecule type" value="Genomic_DNA"/>
</dbReference>
<dbReference type="GO" id="GO:0044010">
    <property type="term" value="P:single-species biofilm formation"/>
    <property type="evidence" value="ECO:0007669"/>
    <property type="project" value="TreeGrafter"/>
</dbReference>
<name>A0A2A2I6X8_9GAMM</name>
<dbReference type="Gene3D" id="3.90.550.10">
    <property type="entry name" value="Spore Coat Polysaccharide Biosynthesis Protein SpsA, Chain A"/>
    <property type="match status" value="1"/>
</dbReference>
<dbReference type="Proteomes" id="UP000218332">
    <property type="component" value="Unassembled WGS sequence"/>
</dbReference>
<evidence type="ECO:0000256" key="1">
    <source>
        <dbReference type="SAM" id="Phobius"/>
    </source>
</evidence>
<keyword evidence="1" id="KW-1133">Transmembrane helix</keyword>
<sequence>MERSPEISVVIPTFNEEKDIAQTLESLSNQSLPKDSYEIIVVDNGSTDETTNLVRSFTDDLFIVPDINVGAVRNYGAKMAHSKLILFLDADCIIPRDHLETCLERREKVFSGVIFGGSLNSRKDPGWVEKYWLLEGPCAQNRQRELTGACILVDKGVLLSLGGFPEDVTSGEDTLFSQRAKSAGHKITISTDLAVTHLGNPKTVREFFKRQSWHAKSYKGLWPAPLKDKVFMLVMIYSAAIISAIVGAIVFPLSPYPLMATQIPPSLLATKRIVRSGYRLKIRDIIPILTLDNMYLLARAYGFFSSIIQRN</sequence>
<keyword evidence="1" id="KW-0472">Membrane</keyword>
<dbReference type="RefSeq" id="WP_095609897.1">
    <property type="nucleotide sequence ID" value="NZ_NMPM01000010.1"/>
</dbReference>
<keyword evidence="1" id="KW-0812">Transmembrane</keyword>
<feature type="domain" description="Glycosyltransferase 2-like" evidence="2">
    <location>
        <begin position="8"/>
        <end position="137"/>
    </location>
</feature>
<dbReference type="Pfam" id="PF00535">
    <property type="entry name" value="Glycos_transf_2"/>
    <property type="match status" value="1"/>
</dbReference>
<accession>A0A2A2I6X8</accession>
<evidence type="ECO:0000313" key="4">
    <source>
        <dbReference type="Proteomes" id="UP000218332"/>
    </source>
</evidence>
<dbReference type="InterPro" id="IPR001173">
    <property type="entry name" value="Glyco_trans_2-like"/>
</dbReference>
<comment type="caution">
    <text evidence="3">The sequence shown here is derived from an EMBL/GenBank/DDBJ whole genome shotgun (WGS) entry which is preliminary data.</text>
</comment>
<dbReference type="SUPFAM" id="SSF53448">
    <property type="entry name" value="Nucleotide-diphospho-sugar transferases"/>
    <property type="match status" value="1"/>
</dbReference>
<feature type="transmembrane region" description="Helical" evidence="1">
    <location>
        <begin position="230"/>
        <end position="251"/>
    </location>
</feature>
<evidence type="ECO:0000313" key="3">
    <source>
        <dbReference type="EMBL" id="PAV27034.1"/>
    </source>
</evidence>
<dbReference type="PANTHER" id="PTHR43685:SF2">
    <property type="entry name" value="GLYCOSYLTRANSFERASE 2-LIKE DOMAIN-CONTAINING PROTEIN"/>
    <property type="match status" value="1"/>
</dbReference>
<organism evidence="3 4">
    <name type="scientific">Tamilnaduibacter salinus</name>
    <dbReference type="NCBI Taxonomy" id="1484056"/>
    <lineage>
        <taxon>Bacteria</taxon>
        <taxon>Pseudomonadati</taxon>
        <taxon>Pseudomonadota</taxon>
        <taxon>Gammaproteobacteria</taxon>
        <taxon>Pseudomonadales</taxon>
        <taxon>Marinobacteraceae</taxon>
        <taxon>Tamilnaduibacter</taxon>
    </lineage>
</organism>
<dbReference type="InterPro" id="IPR029044">
    <property type="entry name" value="Nucleotide-diphossugar_trans"/>
</dbReference>
<keyword evidence="4" id="KW-1185">Reference proteome</keyword>
<proteinExistence type="predicted"/>
<dbReference type="InterPro" id="IPR050834">
    <property type="entry name" value="Glycosyltransf_2"/>
</dbReference>
<gene>
    <name evidence="3" type="ORF">CF392_02540</name>
</gene>
<dbReference type="PANTHER" id="PTHR43685">
    <property type="entry name" value="GLYCOSYLTRANSFERASE"/>
    <property type="match status" value="1"/>
</dbReference>
<evidence type="ECO:0000259" key="2">
    <source>
        <dbReference type="Pfam" id="PF00535"/>
    </source>
</evidence>
<dbReference type="AlphaFoldDB" id="A0A2A2I6X8"/>
<reference evidence="3 4" key="1">
    <citation type="submission" date="2017-07" db="EMBL/GenBank/DDBJ databases">
        <title>Tamlnaduibacter salinus (Mi-7) genome sequencing.</title>
        <authorList>
            <person name="Verma A."/>
            <person name="Krishnamurthi S."/>
        </authorList>
    </citation>
    <scope>NUCLEOTIDE SEQUENCE [LARGE SCALE GENOMIC DNA]</scope>
    <source>
        <strain evidence="3 4">Mi-7</strain>
    </source>
</reference>